<dbReference type="GO" id="GO:0070395">
    <property type="term" value="P:lipoteichoic acid biosynthetic process"/>
    <property type="evidence" value="ECO:0007669"/>
    <property type="project" value="UniProtKB-UniRule"/>
</dbReference>
<feature type="binding site" evidence="7">
    <location>
        <begin position="292"/>
        <end position="297"/>
    </location>
    <ligand>
        <name>ATP</name>
        <dbReference type="ChEBI" id="CHEBI:30616"/>
    </ligand>
</feature>
<dbReference type="eggNOG" id="COG1020">
    <property type="taxonomic scope" value="Bacteria"/>
</dbReference>
<dbReference type="NCBIfam" id="TIGR01734">
    <property type="entry name" value="D-ala-DACP-lig"/>
    <property type="match status" value="1"/>
</dbReference>
<dbReference type="Gene3D" id="3.40.50.12780">
    <property type="entry name" value="N-terminal domain of ligase-like"/>
    <property type="match status" value="1"/>
</dbReference>
<comment type="pathway">
    <text evidence="7">Cell wall biogenesis; lipoteichoic acid biosynthesis.</text>
</comment>
<comment type="caution">
    <text evidence="10">The sequence shown here is derived from an EMBL/GenBank/DDBJ whole genome shotgun (WGS) entry which is preliminary data.</text>
</comment>
<feature type="domain" description="AMP-dependent synthetase/ligase" evidence="8">
    <location>
        <begin position="8"/>
        <end position="360"/>
    </location>
</feature>
<dbReference type="InterPro" id="IPR025110">
    <property type="entry name" value="AMP-bd_C"/>
</dbReference>
<evidence type="ECO:0000259" key="8">
    <source>
        <dbReference type="Pfam" id="PF00501"/>
    </source>
</evidence>
<dbReference type="GO" id="GO:0047473">
    <property type="term" value="F:D-alanine [D-alanyl carrier protein] ligase activity"/>
    <property type="evidence" value="ECO:0007669"/>
    <property type="project" value="UniProtKB-UniRule"/>
</dbReference>
<dbReference type="EC" id="6.2.1.54" evidence="7"/>
<proteinExistence type="inferred from homology"/>
<dbReference type="InterPro" id="IPR045851">
    <property type="entry name" value="AMP-bd_C_sf"/>
</dbReference>
<evidence type="ECO:0000313" key="10">
    <source>
        <dbReference type="EMBL" id="KEK23641.1"/>
    </source>
</evidence>
<feature type="binding site" evidence="7">
    <location>
        <position position="197"/>
    </location>
    <ligand>
        <name>D-alanine</name>
        <dbReference type="ChEBI" id="CHEBI:57416"/>
    </ligand>
</feature>
<feature type="binding site" evidence="7">
    <location>
        <position position="301"/>
    </location>
    <ligand>
        <name>D-alanine</name>
        <dbReference type="ChEBI" id="CHEBI:57416"/>
    </ligand>
</feature>
<evidence type="ECO:0000313" key="11">
    <source>
        <dbReference type="Proteomes" id="UP000027778"/>
    </source>
</evidence>
<evidence type="ECO:0000256" key="5">
    <source>
        <dbReference type="ARBA" id="ARBA00054605"/>
    </source>
</evidence>
<accession>A0A073KAT7</accession>
<dbReference type="InterPro" id="IPR010072">
    <property type="entry name" value="DltA"/>
</dbReference>
<gene>
    <name evidence="7" type="primary">dltA</name>
    <name evidence="10" type="ORF">BAGA_07895</name>
</gene>
<dbReference type="InterPro" id="IPR020845">
    <property type="entry name" value="AMP-binding_CS"/>
</dbReference>
<dbReference type="HAMAP" id="MF_00593">
    <property type="entry name" value="DltA"/>
    <property type="match status" value="1"/>
</dbReference>
<keyword evidence="11" id="KW-1185">Reference proteome</keyword>
<evidence type="ECO:0000256" key="7">
    <source>
        <dbReference type="HAMAP-Rule" id="MF_00593"/>
    </source>
</evidence>
<dbReference type="RefSeq" id="WP_033675428.1">
    <property type="nucleotide sequence ID" value="NZ_JOTM01000014.1"/>
</dbReference>
<dbReference type="CDD" id="cd05945">
    <property type="entry name" value="DltA"/>
    <property type="match status" value="1"/>
</dbReference>
<organism evidence="10 11">
    <name type="scientific">Bacillus gaemokensis</name>
    <dbReference type="NCBI Taxonomy" id="574375"/>
    <lineage>
        <taxon>Bacteria</taxon>
        <taxon>Bacillati</taxon>
        <taxon>Bacillota</taxon>
        <taxon>Bacilli</taxon>
        <taxon>Bacillales</taxon>
        <taxon>Bacillaceae</taxon>
        <taxon>Bacillus</taxon>
        <taxon>Bacillus cereus group</taxon>
    </lineage>
</organism>
<dbReference type="PANTHER" id="PTHR45398">
    <property type="match status" value="1"/>
</dbReference>
<dbReference type="NCBIfam" id="TIGR01733">
    <property type="entry name" value="AA-adenyl-dom"/>
    <property type="match status" value="1"/>
</dbReference>
<comment type="catalytic activity">
    <reaction evidence="7">
        <text>holo-[D-alanyl-carrier protein] + D-alanine + ATP = D-alanyl-[D-alanyl-carrier protein] + AMP + diphosphate</text>
        <dbReference type="Rhea" id="RHEA:55132"/>
        <dbReference type="Rhea" id="RHEA-COMP:14102"/>
        <dbReference type="Rhea" id="RHEA-COMP:14103"/>
        <dbReference type="ChEBI" id="CHEBI:30616"/>
        <dbReference type="ChEBI" id="CHEBI:33019"/>
        <dbReference type="ChEBI" id="CHEBI:57416"/>
        <dbReference type="ChEBI" id="CHEBI:64479"/>
        <dbReference type="ChEBI" id="CHEBI:138620"/>
        <dbReference type="ChEBI" id="CHEBI:456215"/>
        <dbReference type="EC" id="6.2.1.54"/>
    </reaction>
</comment>
<dbReference type="UniPathway" id="UPA00556"/>
<sequence>MKLLEQIEKWAVETPDQTAFVWRDAKITYRQLKEDSDALAHWISSEYANDRSPIMVYGHMQPEMIISFLGCVKAGHAYIPVDLSIPADRVLRIAESSGAKLLLSGAEVKETELPVRIVSENNLKDILFTHKGKTPNPEHAVKDDENFYIIYTSGSTGNPKGVQITYNCLVSFTKWAVEDFNLQTGQVFLNQAPFSFDLSVMDVYPSLITGGTLWAIDKDMIARPKDLFASLEQSDVQVWTSTPSFAEMCLMEPSFSESMLPNMKTFLFCGEVLSNDVARKLIERFPKATIMNTYGPTEATVAVTGIHVTQEVVDTYQSLPVGYCKSDCRLLIMKEDGTIAPDGEKGEIVIVGPSVSVGYLGSPELTEKAFTVIDGERAYKTGDAGYVENGLLFYNGRLDFQIKLHGYRMELEEIEHHLRGCSYVEGAVVIPIKKGEKYDYLLAVVVPGEHSFEKEFKLTSAIKKELNERLPNYMIPRKFMYQSSIPMTPNGKVDRKKLLSEVTA</sequence>
<dbReference type="GO" id="GO:0005524">
    <property type="term" value="F:ATP binding"/>
    <property type="evidence" value="ECO:0007669"/>
    <property type="project" value="UniProtKB-KW"/>
</dbReference>
<feature type="binding site" evidence="7">
    <location>
        <begin position="394"/>
        <end position="397"/>
    </location>
    <ligand>
        <name>ATP</name>
        <dbReference type="ChEBI" id="CHEBI:30616"/>
    </ligand>
</feature>
<dbReference type="SUPFAM" id="SSF56801">
    <property type="entry name" value="Acetyl-CoA synthetase-like"/>
    <property type="match status" value="1"/>
</dbReference>
<dbReference type="InterPro" id="IPR000873">
    <property type="entry name" value="AMP-dep_synth/lig_dom"/>
</dbReference>
<feature type="binding site" evidence="7">
    <location>
        <position position="492"/>
    </location>
    <ligand>
        <name>D-alanine</name>
        <dbReference type="ChEBI" id="CHEBI:57416"/>
    </ligand>
</feature>
<dbReference type="FunFam" id="3.40.50.12780:FF:000015">
    <property type="entry name" value="D-alanine--D-alanyl carrier protein ligase"/>
    <property type="match status" value="1"/>
</dbReference>
<dbReference type="EMBL" id="JOTM01000014">
    <property type="protein sequence ID" value="KEK23641.1"/>
    <property type="molecule type" value="Genomic_DNA"/>
</dbReference>
<keyword evidence="2 7" id="KW-0436">Ligase</keyword>
<dbReference type="InterPro" id="IPR044507">
    <property type="entry name" value="DltA-like"/>
</dbReference>
<reference evidence="10 11" key="1">
    <citation type="submission" date="2014-06" db="EMBL/GenBank/DDBJ databases">
        <title>Draft genome sequence of Bacillus gaemokensis JCM 15801 (MCCC 1A00707).</title>
        <authorList>
            <person name="Lai Q."/>
            <person name="Liu Y."/>
            <person name="Shao Z."/>
        </authorList>
    </citation>
    <scope>NUCLEOTIDE SEQUENCE [LARGE SCALE GENOMIC DNA]</scope>
    <source>
        <strain evidence="10 11">JCM 15801</strain>
    </source>
</reference>
<comment type="similarity">
    <text evidence="6 7">Belongs to the ATP-dependent AMP-binding enzyme family. DltA subfamily.</text>
</comment>
<comment type="function">
    <text evidence="5 7">Catalyzes the first step in the D-alanylation of lipoteichoic acid (LTA), the activation of D-alanine and its transfer onto the D-alanyl carrier protein (Dcp) DltC. In an ATP-dependent two-step reaction, forms a high energy D-alanyl-AMP intermediate, followed by transfer of the D-alanyl residue as a thiol ester to the phosphopantheinyl prosthetic group of the Dcp. D-alanylation of LTA plays an important role in modulating the properties of the cell wall in Gram-positive bacteria, influencing the net charge of the cell wall.</text>
</comment>
<dbReference type="InterPro" id="IPR010071">
    <property type="entry name" value="AA_adenyl_dom"/>
</dbReference>
<evidence type="ECO:0000256" key="3">
    <source>
        <dbReference type="ARBA" id="ARBA00022741"/>
    </source>
</evidence>
<dbReference type="PANTHER" id="PTHR45398:SF1">
    <property type="entry name" value="ENZYME, PUTATIVE (JCVI)-RELATED"/>
    <property type="match status" value="1"/>
</dbReference>
<keyword evidence="1 7" id="KW-0963">Cytoplasm</keyword>
<feature type="binding site" evidence="7">
    <location>
        <position position="383"/>
    </location>
    <ligand>
        <name>ATP</name>
        <dbReference type="ChEBI" id="CHEBI:30616"/>
    </ligand>
</feature>
<protein>
    <recommendedName>
        <fullName evidence="7">D-alanine--D-alanyl carrier protein ligase</fullName>
        <shortName evidence="7">DCL</shortName>
        <ecNumber evidence="7">6.2.1.54</ecNumber>
    </recommendedName>
    <alternativeName>
        <fullName evidence="7">D-alanine--poly(phosphoribitol) ligase subunit 1</fullName>
    </alternativeName>
    <alternativeName>
        <fullName evidence="7">D-alanine-activating enzyme</fullName>
        <shortName evidence="7">DAE</shortName>
    </alternativeName>
</protein>
<dbReference type="Gene3D" id="3.30.300.30">
    <property type="match status" value="1"/>
</dbReference>
<evidence type="ECO:0000256" key="4">
    <source>
        <dbReference type="ARBA" id="ARBA00022840"/>
    </source>
</evidence>
<keyword evidence="3 7" id="KW-0547">Nucleotide-binding</keyword>
<evidence type="ECO:0000256" key="6">
    <source>
        <dbReference type="ARBA" id="ARBA00061336"/>
    </source>
</evidence>
<dbReference type="STRING" id="574375.AZF08_16725"/>
<dbReference type="OrthoDB" id="9765680at2"/>
<evidence type="ECO:0000259" key="9">
    <source>
        <dbReference type="Pfam" id="PF13193"/>
    </source>
</evidence>
<feature type="binding site" evidence="7">
    <location>
        <position position="492"/>
    </location>
    <ligand>
        <name>ATP</name>
        <dbReference type="ChEBI" id="CHEBI:30616"/>
    </ligand>
</feature>
<dbReference type="GO" id="GO:0005737">
    <property type="term" value="C:cytoplasm"/>
    <property type="evidence" value="ECO:0007669"/>
    <property type="project" value="UniProtKB-SubCell"/>
</dbReference>
<feature type="binding site" evidence="7">
    <location>
        <begin position="152"/>
        <end position="153"/>
    </location>
    <ligand>
        <name>ATP</name>
        <dbReference type="ChEBI" id="CHEBI:30616"/>
    </ligand>
</feature>
<feature type="domain" description="AMP-binding enzyme C-terminal" evidence="9">
    <location>
        <begin position="413"/>
        <end position="492"/>
    </location>
</feature>
<dbReference type="InterPro" id="IPR042099">
    <property type="entry name" value="ANL_N_sf"/>
</dbReference>
<dbReference type="NCBIfam" id="NF003417">
    <property type="entry name" value="PRK04813.1"/>
    <property type="match status" value="1"/>
</dbReference>
<evidence type="ECO:0000256" key="1">
    <source>
        <dbReference type="ARBA" id="ARBA00022490"/>
    </source>
</evidence>
<dbReference type="Pfam" id="PF00501">
    <property type="entry name" value="AMP-binding"/>
    <property type="match status" value="1"/>
</dbReference>
<dbReference type="Pfam" id="PF13193">
    <property type="entry name" value="AMP-binding_C"/>
    <property type="match status" value="1"/>
</dbReference>
<name>A0A073KAT7_9BACI</name>
<dbReference type="Proteomes" id="UP000027778">
    <property type="component" value="Unassembled WGS sequence"/>
</dbReference>
<dbReference type="AlphaFoldDB" id="A0A073KAT7"/>
<evidence type="ECO:0000256" key="2">
    <source>
        <dbReference type="ARBA" id="ARBA00022598"/>
    </source>
</evidence>
<keyword evidence="4 7" id="KW-0067">ATP-binding</keyword>
<dbReference type="PROSITE" id="PS00455">
    <property type="entry name" value="AMP_BINDING"/>
    <property type="match status" value="1"/>
</dbReference>
<comment type="subcellular location">
    <subcellularLocation>
        <location evidence="7">Cytoplasm</location>
    </subcellularLocation>
</comment>
<dbReference type="FunFam" id="3.30.300.30:FF:000012">
    <property type="entry name" value="D-alanine--D-alanyl carrier protein ligase"/>
    <property type="match status" value="1"/>
</dbReference>